<name>A0A1C3RJY2_9PROT</name>
<dbReference type="SUPFAM" id="SSF47473">
    <property type="entry name" value="EF-hand"/>
    <property type="match status" value="1"/>
</dbReference>
<feature type="domain" description="EF-hand" evidence="2">
    <location>
        <begin position="56"/>
        <end position="84"/>
    </location>
</feature>
<feature type="domain" description="EF-hand" evidence="2">
    <location>
        <begin position="14"/>
        <end position="49"/>
    </location>
</feature>
<dbReference type="Proteomes" id="UP000231658">
    <property type="component" value="Unassembled WGS sequence"/>
</dbReference>
<dbReference type="PROSITE" id="PS00018">
    <property type="entry name" value="EF_HAND_1"/>
    <property type="match status" value="1"/>
</dbReference>
<dbReference type="InterPro" id="IPR002048">
    <property type="entry name" value="EF_hand_dom"/>
</dbReference>
<sequence>MDAIGSYGSGGSIDHAQRRQDMFSKIDTDGDGQFSLEEFEAAKPADAPADAPAASEIFSQMDADGDGSVSEEEFSKMPPPPPPPPSGGSGMMGGDMLSSLLQALEDASSNLSEDDDDSESSTAFSEESEETDSSSTEENILELLQQELQNFRNSAHAQANNAYADASSLSTMLSAQQTFIST</sequence>
<reference evidence="3 4" key="1">
    <citation type="submission" date="2016-07" db="EMBL/GenBank/DDBJ databases">
        <authorList>
            <person name="Lefevre C.T."/>
        </authorList>
    </citation>
    <scope>NUCLEOTIDE SEQUENCE [LARGE SCALE GENOMIC DNA]</scope>
    <source>
        <strain evidence="3">PR1</strain>
    </source>
</reference>
<feature type="compositionally biased region" description="Low complexity" evidence="1">
    <location>
        <begin position="42"/>
        <end position="54"/>
    </location>
</feature>
<dbReference type="InterPro" id="IPR018247">
    <property type="entry name" value="EF_Hand_1_Ca_BS"/>
</dbReference>
<dbReference type="Pfam" id="PF13499">
    <property type="entry name" value="EF-hand_7"/>
    <property type="match status" value="1"/>
</dbReference>
<dbReference type="SMART" id="SM00054">
    <property type="entry name" value="EFh"/>
    <property type="match status" value="2"/>
</dbReference>
<keyword evidence="4" id="KW-1185">Reference proteome</keyword>
<proteinExistence type="predicted"/>
<organism evidence="3 4">
    <name type="scientific">Candidatus Terasakiella magnetica</name>
    <dbReference type="NCBI Taxonomy" id="1867952"/>
    <lineage>
        <taxon>Bacteria</taxon>
        <taxon>Pseudomonadati</taxon>
        <taxon>Pseudomonadota</taxon>
        <taxon>Alphaproteobacteria</taxon>
        <taxon>Rhodospirillales</taxon>
        <taxon>Terasakiellaceae</taxon>
        <taxon>Terasakiella</taxon>
    </lineage>
</organism>
<dbReference type="RefSeq" id="WP_083223102.1">
    <property type="nucleotide sequence ID" value="NZ_FLYE01000045.1"/>
</dbReference>
<feature type="compositionally biased region" description="Basic and acidic residues" evidence="1">
    <location>
        <begin position="15"/>
        <end position="28"/>
    </location>
</feature>
<evidence type="ECO:0000313" key="4">
    <source>
        <dbReference type="Proteomes" id="UP000231658"/>
    </source>
</evidence>
<evidence type="ECO:0000256" key="1">
    <source>
        <dbReference type="SAM" id="MobiDB-lite"/>
    </source>
</evidence>
<dbReference type="OrthoDB" id="8265789at2"/>
<feature type="compositionally biased region" description="Acidic residues" evidence="1">
    <location>
        <begin position="63"/>
        <end position="72"/>
    </location>
</feature>
<gene>
    <name evidence="3" type="ORF">MTBPR1_60107</name>
</gene>
<dbReference type="Gene3D" id="1.10.238.10">
    <property type="entry name" value="EF-hand"/>
    <property type="match status" value="1"/>
</dbReference>
<accession>A0A1C3RJY2</accession>
<dbReference type="PROSITE" id="PS50222">
    <property type="entry name" value="EF_HAND_2"/>
    <property type="match status" value="2"/>
</dbReference>
<feature type="region of interest" description="Disordered" evidence="1">
    <location>
        <begin position="1"/>
        <end position="140"/>
    </location>
</feature>
<dbReference type="InterPro" id="IPR011992">
    <property type="entry name" value="EF-hand-dom_pair"/>
</dbReference>
<protein>
    <recommendedName>
        <fullName evidence="2">EF-hand domain-containing protein</fullName>
    </recommendedName>
</protein>
<evidence type="ECO:0000313" key="3">
    <source>
        <dbReference type="EMBL" id="SCA57594.1"/>
    </source>
</evidence>
<feature type="compositionally biased region" description="Pro residues" evidence="1">
    <location>
        <begin position="77"/>
        <end position="86"/>
    </location>
</feature>
<feature type="compositionally biased region" description="Low complexity" evidence="1">
    <location>
        <begin position="94"/>
        <end position="111"/>
    </location>
</feature>
<dbReference type="GO" id="GO:0005509">
    <property type="term" value="F:calcium ion binding"/>
    <property type="evidence" value="ECO:0007669"/>
    <property type="project" value="InterPro"/>
</dbReference>
<dbReference type="STRING" id="1867952.MTBPR1_60107"/>
<dbReference type="CDD" id="cd00051">
    <property type="entry name" value="EFh"/>
    <property type="match status" value="1"/>
</dbReference>
<dbReference type="EMBL" id="FLYE01000045">
    <property type="protein sequence ID" value="SCA57594.1"/>
    <property type="molecule type" value="Genomic_DNA"/>
</dbReference>
<dbReference type="AlphaFoldDB" id="A0A1C3RJY2"/>
<evidence type="ECO:0000259" key="2">
    <source>
        <dbReference type="PROSITE" id="PS50222"/>
    </source>
</evidence>